<evidence type="ECO:0000313" key="2">
    <source>
        <dbReference type="Proteomes" id="UP000467700"/>
    </source>
</evidence>
<accession>A0A8S0XJ25</accession>
<reference evidence="1 2" key="1">
    <citation type="submission" date="2020-01" db="EMBL/GenBank/DDBJ databases">
        <authorList>
            <person name="Gupta K D."/>
        </authorList>
    </citation>
    <scope>NUCLEOTIDE SEQUENCE [LARGE SCALE GENOMIC DNA]</scope>
</reference>
<organism evidence="1 2">
    <name type="scientific">Cyclocybe aegerita</name>
    <name type="common">Black poplar mushroom</name>
    <name type="synonym">Agrocybe aegerita</name>
    <dbReference type="NCBI Taxonomy" id="1973307"/>
    <lineage>
        <taxon>Eukaryota</taxon>
        <taxon>Fungi</taxon>
        <taxon>Dikarya</taxon>
        <taxon>Basidiomycota</taxon>
        <taxon>Agaricomycotina</taxon>
        <taxon>Agaricomycetes</taxon>
        <taxon>Agaricomycetidae</taxon>
        <taxon>Agaricales</taxon>
        <taxon>Agaricineae</taxon>
        <taxon>Bolbitiaceae</taxon>
        <taxon>Cyclocybe</taxon>
    </lineage>
</organism>
<evidence type="ECO:0000313" key="1">
    <source>
        <dbReference type="EMBL" id="CAA7257364.1"/>
    </source>
</evidence>
<comment type="caution">
    <text evidence="1">The sequence shown here is derived from an EMBL/GenBank/DDBJ whole genome shotgun (WGS) entry which is preliminary data.</text>
</comment>
<sequence length="172" mass="19564">MLELELEMSTTSTFLEVPPPHNPCAIMEQFPLPRVYKSKNSRGRPTRLIVFGFPISKNYLLQFADAHNILLNDQDLRQRRLAAYIHMGLVVGKHFDAQLIDVLDDDDGTGDNASFSVAVASNRSSKHLSRMRTYRYLEQLADFLRLNPDGAEWAYANIDDVRQVTRAGNRAI</sequence>
<dbReference type="AlphaFoldDB" id="A0A8S0XJ25"/>
<dbReference type="Proteomes" id="UP000467700">
    <property type="component" value="Unassembled WGS sequence"/>
</dbReference>
<name>A0A8S0XJ25_CYCAE</name>
<dbReference type="EMBL" id="CACVBS010000001">
    <property type="protein sequence ID" value="CAA7257364.1"/>
    <property type="molecule type" value="Genomic_DNA"/>
</dbReference>
<keyword evidence="2" id="KW-1185">Reference proteome</keyword>
<protein>
    <submittedName>
        <fullName evidence="1">Uncharacterized protein</fullName>
    </submittedName>
</protein>
<gene>
    <name evidence="1" type="ORF">AAE3_LOCUS209</name>
</gene>
<proteinExistence type="predicted"/>